<protein>
    <submittedName>
        <fullName evidence="1">Cyclase</fullName>
    </submittedName>
</protein>
<reference evidence="1 2" key="1">
    <citation type="submission" date="2019-07" db="EMBL/GenBank/DDBJ databases">
        <title>Whole genome shotgun sequence of Pseudonocardia sulfidoxydans NBRC 16205.</title>
        <authorList>
            <person name="Hosoyama A."/>
            <person name="Uohara A."/>
            <person name="Ohji S."/>
            <person name="Ichikawa N."/>
        </authorList>
    </citation>
    <scope>NUCLEOTIDE SEQUENCE [LARGE SCALE GENOMIC DNA]</scope>
    <source>
        <strain evidence="1 2">NBRC 16205</strain>
    </source>
</reference>
<dbReference type="GO" id="GO:0019441">
    <property type="term" value="P:L-tryptophan catabolic process to kynurenine"/>
    <property type="evidence" value="ECO:0007669"/>
    <property type="project" value="InterPro"/>
</dbReference>
<dbReference type="Proteomes" id="UP000321685">
    <property type="component" value="Unassembled WGS sequence"/>
</dbReference>
<sequence>MTEPSFPTYAELLARTDAPPGSAWGVWGADDEIGTLNHLTPERVRDAASLVRSGQRIRLDHPLEAFDPPPAPTRKPLRHMMFGVNDHHRDEYLDGFYTQGSSQLDGLRHFAHPEHGFYNGVDPGRLLPGQPTLGVNRYAEHGIVGRGVLVDVDAHLRSQGHLIDHDGGEAIDVATVLAAAAAQGVELRAGDILLVRTGWGHHYLNALGPRERRELVPLRASGLRACVETIEWLWDSRFAVVASDTFAVEAWPAPQDSPFLTAAERTGAPLSPHSGLMHRVLIPLLGVVLGELWALDELAAACAADGRWDCMVVATPLNLTGGVGSPSNAVAIR</sequence>
<evidence type="ECO:0000313" key="1">
    <source>
        <dbReference type="EMBL" id="GEL22237.1"/>
    </source>
</evidence>
<dbReference type="GO" id="GO:0004061">
    <property type="term" value="F:arylformamidase activity"/>
    <property type="evidence" value="ECO:0007669"/>
    <property type="project" value="InterPro"/>
</dbReference>
<name>A0A511DCF4_9PSEU</name>
<proteinExistence type="predicted"/>
<dbReference type="SUPFAM" id="SSF102198">
    <property type="entry name" value="Putative cyclase"/>
    <property type="match status" value="1"/>
</dbReference>
<dbReference type="InterPro" id="IPR007325">
    <property type="entry name" value="KFase/CYL"/>
</dbReference>
<accession>A0A511DCF4</accession>
<dbReference type="Gene3D" id="3.50.30.50">
    <property type="entry name" value="Putative cyclase"/>
    <property type="match status" value="1"/>
</dbReference>
<evidence type="ECO:0000313" key="2">
    <source>
        <dbReference type="Proteomes" id="UP000321685"/>
    </source>
</evidence>
<dbReference type="RefSeq" id="WP_186816767.1">
    <property type="nucleotide sequence ID" value="NZ_BJVJ01000007.1"/>
</dbReference>
<dbReference type="PANTHER" id="PTHR34861:SF10">
    <property type="entry name" value="CYCLASE"/>
    <property type="match status" value="1"/>
</dbReference>
<dbReference type="AlphaFoldDB" id="A0A511DCF4"/>
<dbReference type="InterPro" id="IPR037175">
    <property type="entry name" value="KFase_sf"/>
</dbReference>
<dbReference type="EMBL" id="BJVJ01000007">
    <property type="protein sequence ID" value="GEL22237.1"/>
    <property type="molecule type" value="Genomic_DNA"/>
</dbReference>
<dbReference type="PANTHER" id="PTHR34861">
    <property type="match status" value="1"/>
</dbReference>
<organism evidence="1 2">
    <name type="scientific">Pseudonocardia sulfidoxydans NBRC 16205</name>
    <dbReference type="NCBI Taxonomy" id="1223511"/>
    <lineage>
        <taxon>Bacteria</taxon>
        <taxon>Bacillati</taxon>
        <taxon>Actinomycetota</taxon>
        <taxon>Actinomycetes</taxon>
        <taxon>Pseudonocardiales</taxon>
        <taxon>Pseudonocardiaceae</taxon>
        <taxon>Pseudonocardia</taxon>
    </lineage>
</organism>
<comment type="caution">
    <text evidence="1">The sequence shown here is derived from an EMBL/GenBank/DDBJ whole genome shotgun (WGS) entry which is preliminary data.</text>
</comment>
<keyword evidence="2" id="KW-1185">Reference proteome</keyword>
<dbReference type="Pfam" id="PF04199">
    <property type="entry name" value="Cyclase"/>
    <property type="match status" value="1"/>
</dbReference>
<gene>
    <name evidence="1" type="ORF">PSU4_11910</name>
</gene>